<gene>
    <name evidence="1" type="ORF">SDC9_99332</name>
</gene>
<proteinExistence type="predicted"/>
<sequence length="398" mass="46139">MNFSKVICENNDKYIISGFTHHEMFFSYIEDNIYSPDIVVFDWDMGDSGTNSEENLLHLLKNTFSLVAVFTSADQDGEVKMIIDKQEFKEYKHNLFLVKKDEDNAFKTLKEAIDEKMKHFSFLKSKELKKNTLHALDSTLANLGTVSFDQFVSLFGHNNGGTKEIYGIDYCEIMMEKIRSALMSKVNENLSTTIVDDIRDANLLRKIWNFRLYNNPHDDIVRKGDIIYNVHNKDGMLYLVISSDCHLKEFWEKNLGYIMLLPLHQIKDNTYISRLLQQIQVKNTKFDSLIASLTSPRDGISVLPGIYNHKEREYSDYLFITKSVFSEFIQLPNGVSPKSPLKYSHFTDYMGDNRTRVSEPFLTPLIQYIVDNITGYGVSDFSNHLRLTIKENLKSLLK</sequence>
<comment type="caution">
    <text evidence="1">The sequence shown here is derived from an EMBL/GenBank/DDBJ whole genome shotgun (WGS) entry which is preliminary data.</text>
</comment>
<accession>A0A645AH94</accession>
<protein>
    <submittedName>
        <fullName evidence="1">Uncharacterized protein</fullName>
    </submittedName>
</protein>
<organism evidence="1">
    <name type="scientific">bioreactor metagenome</name>
    <dbReference type="NCBI Taxonomy" id="1076179"/>
    <lineage>
        <taxon>unclassified sequences</taxon>
        <taxon>metagenomes</taxon>
        <taxon>ecological metagenomes</taxon>
    </lineage>
</organism>
<dbReference type="EMBL" id="VSSQ01013923">
    <property type="protein sequence ID" value="MPM52572.1"/>
    <property type="molecule type" value="Genomic_DNA"/>
</dbReference>
<dbReference type="AlphaFoldDB" id="A0A645AH94"/>
<evidence type="ECO:0000313" key="1">
    <source>
        <dbReference type="EMBL" id="MPM52572.1"/>
    </source>
</evidence>
<reference evidence="1" key="1">
    <citation type="submission" date="2019-08" db="EMBL/GenBank/DDBJ databases">
        <authorList>
            <person name="Kucharzyk K."/>
            <person name="Murdoch R.W."/>
            <person name="Higgins S."/>
            <person name="Loffler F."/>
        </authorList>
    </citation>
    <scope>NUCLEOTIDE SEQUENCE</scope>
</reference>
<name>A0A645AH94_9ZZZZ</name>